<sequence length="91" mass="9819">MRETGIEREIAGEKAASLGRAGKVVAESLAALRALPQSADRSRVAQRAADAVHALLIQRESCGLRDERAVFRDYQVPGEVIARIGAIPRPE</sequence>
<dbReference type="RefSeq" id="WP_089220011.1">
    <property type="nucleotide sequence ID" value="NZ_FZOS01000013.1"/>
</dbReference>
<dbReference type="InterPro" id="IPR046606">
    <property type="entry name" value="DUF6665"/>
</dbReference>
<dbReference type="Proteomes" id="UP000198281">
    <property type="component" value="Unassembled WGS sequence"/>
</dbReference>
<organism evidence="1 2">
    <name type="scientific">Edaphosphingomonas laterariae</name>
    <dbReference type="NCBI Taxonomy" id="861865"/>
    <lineage>
        <taxon>Bacteria</taxon>
        <taxon>Pseudomonadati</taxon>
        <taxon>Pseudomonadota</taxon>
        <taxon>Alphaproteobacteria</taxon>
        <taxon>Sphingomonadales</taxon>
        <taxon>Rhizorhabdaceae</taxon>
        <taxon>Edaphosphingomonas</taxon>
    </lineage>
</organism>
<evidence type="ECO:0000313" key="1">
    <source>
        <dbReference type="EMBL" id="SNS71963.1"/>
    </source>
</evidence>
<dbReference type="OrthoDB" id="9814981at2"/>
<gene>
    <name evidence="1" type="ORF">SAMN06295912_11377</name>
</gene>
<dbReference type="EMBL" id="FZOS01000013">
    <property type="protein sequence ID" value="SNS71963.1"/>
    <property type="molecule type" value="Genomic_DNA"/>
</dbReference>
<protein>
    <submittedName>
        <fullName evidence="1">Uncharacterized protein</fullName>
    </submittedName>
</protein>
<evidence type="ECO:0000313" key="2">
    <source>
        <dbReference type="Proteomes" id="UP000198281"/>
    </source>
</evidence>
<accession>A0A239GTX8</accession>
<dbReference type="Pfam" id="PF20370">
    <property type="entry name" value="DUF6665"/>
    <property type="match status" value="1"/>
</dbReference>
<proteinExistence type="predicted"/>
<name>A0A239GTX8_9SPHN</name>
<dbReference type="AlphaFoldDB" id="A0A239GTX8"/>
<reference evidence="2" key="1">
    <citation type="submission" date="2017-06" db="EMBL/GenBank/DDBJ databases">
        <authorList>
            <person name="Varghese N."/>
            <person name="Submissions S."/>
        </authorList>
    </citation>
    <scope>NUCLEOTIDE SEQUENCE [LARGE SCALE GENOMIC DNA]</scope>
    <source>
        <strain evidence="2">LNB2</strain>
    </source>
</reference>
<keyword evidence="2" id="KW-1185">Reference proteome</keyword>